<dbReference type="AlphaFoldDB" id="A0A200QMF8"/>
<dbReference type="PANTHER" id="PTHR46851">
    <property type="entry name" value="OS01G0884500 PROTEIN"/>
    <property type="match status" value="1"/>
</dbReference>
<dbReference type="Gene3D" id="3.30.1490.40">
    <property type="match status" value="1"/>
</dbReference>
<feature type="domain" description="GYF" evidence="2">
    <location>
        <begin position="287"/>
        <end position="341"/>
    </location>
</feature>
<feature type="compositionally biased region" description="Basic and acidic residues" evidence="1">
    <location>
        <begin position="101"/>
        <end position="112"/>
    </location>
</feature>
<accession>A0A200QMF8</accession>
<dbReference type="SMART" id="SM00444">
    <property type="entry name" value="GYF"/>
    <property type="match status" value="1"/>
</dbReference>
<gene>
    <name evidence="3" type="ORF">BVC80_969g19</name>
</gene>
<dbReference type="PROSITE" id="PS50829">
    <property type="entry name" value="GYF"/>
    <property type="match status" value="1"/>
</dbReference>
<dbReference type="InterPro" id="IPR003169">
    <property type="entry name" value="GYF"/>
</dbReference>
<dbReference type="Pfam" id="PF02213">
    <property type="entry name" value="GYF"/>
    <property type="match status" value="1"/>
</dbReference>
<sequence length="348" mass="39342">MTEPYYMPPHDVRRKLLQSPSERLRLLQEVPKVIAEELEVEPTSVELPEDDKPINESNDDSPRSILTRASETLDDVAGKRTSSNLKDGGRKPAGDGAVYDQKSEKLESEGRDAMSMSVALEIFTPNLAGDEHGNGEAVNERVAEKAEGQDVMRVQTASAIVISDLAGDEDRNGEAVNERAIEKVEAFVTRDQQQHSHVSVPEQQQEKSDVVVQGDQHHSKLNVSEEQHQQIEVVDEQKNREINNLNENKEDQEKVDQRSIIEVIELDDDDEEDEDQFGSRILENPESAIWHYVDPFGDIQGPYSMNMLKQWREANYFGPDFKVWKTGQTQEAAILLTDAMAQVFPHNR</sequence>
<dbReference type="CDD" id="cd00072">
    <property type="entry name" value="GYF"/>
    <property type="match status" value="1"/>
</dbReference>
<feature type="region of interest" description="Disordered" evidence="1">
    <location>
        <begin position="190"/>
        <end position="229"/>
    </location>
</feature>
<dbReference type="InParanoid" id="A0A200QMF8"/>
<dbReference type="InterPro" id="IPR045894">
    <property type="entry name" value="At5g08430-like"/>
</dbReference>
<dbReference type="OrthoDB" id="6415790at2759"/>
<keyword evidence="4" id="KW-1185">Reference proteome</keyword>
<evidence type="ECO:0000313" key="3">
    <source>
        <dbReference type="EMBL" id="OVA11615.1"/>
    </source>
</evidence>
<comment type="caution">
    <text evidence="3">The sequence shown here is derived from an EMBL/GenBank/DDBJ whole genome shotgun (WGS) entry which is preliminary data.</text>
</comment>
<dbReference type="InterPro" id="IPR035445">
    <property type="entry name" value="GYF-like_dom_sf"/>
</dbReference>
<reference evidence="3 4" key="1">
    <citation type="journal article" date="2017" name="Mol. Plant">
        <title>The Genome of Medicinal Plant Macleaya cordata Provides New Insights into Benzylisoquinoline Alkaloids Metabolism.</title>
        <authorList>
            <person name="Liu X."/>
            <person name="Liu Y."/>
            <person name="Huang P."/>
            <person name="Ma Y."/>
            <person name="Qing Z."/>
            <person name="Tang Q."/>
            <person name="Cao H."/>
            <person name="Cheng P."/>
            <person name="Zheng Y."/>
            <person name="Yuan Z."/>
            <person name="Zhou Y."/>
            <person name="Liu J."/>
            <person name="Tang Z."/>
            <person name="Zhuo Y."/>
            <person name="Zhang Y."/>
            <person name="Yu L."/>
            <person name="Huang J."/>
            <person name="Yang P."/>
            <person name="Peng Q."/>
            <person name="Zhang J."/>
            <person name="Jiang W."/>
            <person name="Zhang Z."/>
            <person name="Lin K."/>
            <person name="Ro D.K."/>
            <person name="Chen X."/>
            <person name="Xiong X."/>
            <person name="Shang Y."/>
            <person name="Huang S."/>
            <person name="Zeng J."/>
        </authorList>
    </citation>
    <scope>NUCLEOTIDE SEQUENCE [LARGE SCALE GENOMIC DNA]</scope>
    <source>
        <strain evidence="4">cv. BLH2017</strain>
        <tissue evidence="3">Root</tissue>
    </source>
</reference>
<evidence type="ECO:0000256" key="1">
    <source>
        <dbReference type="SAM" id="MobiDB-lite"/>
    </source>
</evidence>
<feature type="compositionally biased region" description="Basic and acidic residues" evidence="1">
    <location>
        <begin position="204"/>
        <end position="229"/>
    </location>
</feature>
<dbReference type="EMBL" id="MVGT01001602">
    <property type="protein sequence ID" value="OVA11615.1"/>
    <property type="molecule type" value="Genomic_DNA"/>
</dbReference>
<dbReference type="STRING" id="56857.A0A200QMF8"/>
<dbReference type="Proteomes" id="UP000195402">
    <property type="component" value="Unassembled WGS sequence"/>
</dbReference>
<dbReference type="SUPFAM" id="SSF55277">
    <property type="entry name" value="GYF domain"/>
    <property type="match status" value="1"/>
</dbReference>
<evidence type="ECO:0000313" key="4">
    <source>
        <dbReference type="Proteomes" id="UP000195402"/>
    </source>
</evidence>
<organism evidence="3 4">
    <name type="scientific">Macleaya cordata</name>
    <name type="common">Five-seeded plume-poppy</name>
    <name type="synonym">Bocconia cordata</name>
    <dbReference type="NCBI Taxonomy" id="56857"/>
    <lineage>
        <taxon>Eukaryota</taxon>
        <taxon>Viridiplantae</taxon>
        <taxon>Streptophyta</taxon>
        <taxon>Embryophyta</taxon>
        <taxon>Tracheophyta</taxon>
        <taxon>Spermatophyta</taxon>
        <taxon>Magnoliopsida</taxon>
        <taxon>Ranunculales</taxon>
        <taxon>Papaveraceae</taxon>
        <taxon>Papaveroideae</taxon>
        <taxon>Macleaya</taxon>
    </lineage>
</organism>
<name>A0A200QMF8_MACCD</name>
<dbReference type="OMA" id="NWMASET"/>
<protein>
    <submittedName>
        <fullName evidence="3">GYF</fullName>
    </submittedName>
</protein>
<dbReference type="PANTHER" id="PTHR46851:SF11">
    <property type="entry name" value="GYF DOMAIN-CONTAINING PROTEIN"/>
    <property type="match status" value="1"/>
</dbReference>
<proteinExistence type="predicted"/>
<evidence type="ECO:0000259" key="2">
    <source>
        <dbReference type="PROSITE" id="PS50829"/>
    </source>
</evidence>
<feature type="region of interest" description="Disordered" evidence="1">
    <location>
        <begin position="40"/>
        <end position="112"/>
    </location>
</feature>